<keyword evidence="5 10" id="KW-0378">Hydrolase</keyword>
<feature type="transmembrane region" description="Helical" evidence="10">
    <location>
        <begin position="574"/>
        <end position="596"/>
    </location>
</feature>
<feature type="domain" description="GPI inositol-deacylase PGAP1-like alpha/beta" evidence="11">
    <location>
        <begin position="40"/>
        <end position="255"/>
    </location>
</feature>
<dbReference type="AlphaFoldDB" id="A0AAD5SWL8"/>
<dbReference type="SUPFAM" id="SSF53474">
    <property type="entry name" value="alpha/beta-Hydrolases"/>
    <property type="match status" value="1"/>
</dbReference>
<name>A0AAD5SWL8_9FUNG</name>
<sequence>MTWMYPAYDQVEMNAKASQSKYALFEYREAGQIRPARAELPVLFVPGNAGSYKQARSLGAVADAWASSEFALRVYTIDTGDELAAFDALLLEEQAVFVNQAISVILQRHRSVSSIVLVAHSMGGKVAQLLFTLPNYVNASVSNIITLASPQTHPPIAIELSMVHLYETVNRIWASRFTDNVVSSDFRNLMVVSIAGGDRDAMIPSAFAEIDSFIPKSHGFSSYSTSIPDVWVSADHRCILWCNQLVHVLVKGLYNLFETDSDGSVAVLPLEQRVAFWKNLLQPSLKADSLSVKGSGTALNLPKSRVSFKNHLTKQFFLTSLSNPGTSEYHILHTSPKFITKAFAREAKFEIYACASPTIITVKDLKTSVCHSIRYSTRRIAEKFPDRTDGVVDAVVEILDFNGRDLSRYNISTIVVHILDISGNGEIGVEVQDISDNKDDRDGHIVVSGYNFRDVIFDKFFSIPITSISTILELSDIKDSMLVYDMRLRNEVSCTYRIGQPLIHVSITGTSESKILFPWPKDSYPIRFHKDANAGLLFNIFVSLKDLSNCPSQKYMMQLHVNWLATAANIIRRAFSLILVFVGAISTSVFLDSAIFDSEL</sequence>
<dbReference type="GO" id="GO:0006505">
    <property type="term" value="P:GPI anchor metabolic process"/>
    <property type="evidence" value="ECO:0007669"/>
    <property type="project" value="TreeGrafter"/>
</dbReference>
<proteinExistence type="inferred from homology"/>
<comment type="subcellular location">
    <subcellularLocation>
        <location evidence="1">Endoplasmic reticulum membrane</location>
        <topology evidence="1">Multi-pass membrane protein</topology>
    </subcellularLocation>
</comment>
<evidence type="ECO:0000256" key="3">
    <source>
        <dbReference type="ARBA" id="ARBA00022448"/>
    </source>
</evidence>
<dbReference type="EC" id="3.1.-.-" evidence="10"/>
<dbReference type="Gene3D" id="3.40.50.1820">
    <property type="entry name" value="alpha/beta hydrolase"/>
    <property type="match status" value="1"/>
</dbReference>
<dbReference type="InterPro" id="IPR012908">
    <property type="entry name" value="PGAP1-ab_dom-like"/>
</dbReference>
<organism evidence="12 13">
    <name type="scientific">Physocladia obscura</name>
    <dbReference type="NCBI Taxonomy" id="109957"/>
    <lineage>
        <taxon>Eukaryota</taxon>
        <taxon>Fungi</taxon>
        <taxon>Fungi incertae sedis</taxon>
        <taxon>Chytridiomycota</taxon>
        <taxon>Chytridiomycota incertae sedis</taxon>
        <taxon>Chytridiomycetes</taxon>
        <taxon>Chytridiales</taxon>
        <taxon>Chytriomycetaceae</taxon>
        <taxon>Physocladia</taxon>
    </lineage>
</organism>
<comment type="caution">
    <text evidence="10">Lacks conserved residue(s) required for the propagation of feature annotation.</text>
</comment>
<keyword evidence="6 10" id="KW-0256">Endoplasmic reticulum</keyword>
<evidence type="ECO:0000256" key="8">
    <source>
        <dbReference type="ARBA" id="ARBA00022989"/>
    </source>
</evidence>
<dbReference type="InterPro" id="IPR029058">
    <property type="entry name" value="AB_hydrolase_fold"/>
</dbReference>
<dbReference type="PANTHER" id="PTHR15495">
    <property type="entry name" value="NEGATIVE REGULATOR OF VESICLE FORMATION-RELATED"/>
    <property type="match status" value="1"/>
</dbReference>
<evidence type="ECO:0000256" key="6">
    <source>
        <dbReference type="ARBA" id="ARBA00022824"/>
    </source>
</evidence>
<dbReference type="GO" id="GO:0015031">
    <property type="term" value="P:protein transport"/>
    <property type="evidence" value="ECO:0007669"/>
    <property type="project" value="UniProtKB-KW"/>
</dbReference>
<reference evidence="12" key="1">
    <citation type="submission" date="2020-05" db="EMBL/GenBank/DDBJ databases">
        <title>Phylogenomic resolution of chytrid fungi.</title>
        <authorList>
            <person name="Stajich J.E."/>
            <person name="Amses K."/>
            <person name="Simmons R."/>
            <person name="Seto K."/>
            <person name="Myers J."/>
            <person name="Bonds A."/>
            <person name="Quandt C.A."/>
            <person name="Barry K."/>
            <person name="Liu P."/>
            <person name="Grigoriev I."/>
            <person name="Longcore J.E."/>
            <person name="James T.Y."/>
        </authorList>
    </citation>
    <scope>NUCLEOTIDE SEQUENCE</scope>
    <source>
        <strain evidence="12">JEL0513</strain>
    </source>
</reference>
<accession>A0AAD5SWL8</accession>
<dbReference type="Pfam" id="PF07819">
    <property type="entry name" value="PGAP1"/>
    <property type="match status" value="1"/>
</dbReference>
<evidence type="ECO:0000313" key="12">
    <source>
        <dbReference type="EMBL" id="KAJ3111525.1"/>
    </source>
</evidence>
<dbReference type="InterPro" id="IPR039529">
    <property type="entry name" value="PGAP1/BST1"/>
</dbReference>
<keyword evidence="4 10" id="KW-0812">Transmembrane</keyword>
<evidence type="ECO:0000256" key="7">
    <source>
        <dbReference type="ARBA" id="ARBA00022927"/>
    </source>
</evidence>
<dbReference type="EMBL" id="JADGJH010001622">
    <property type="protein sequence ID" value="KAJ3111525.1"/>
    <property type="molecule type" value="Genomic_DNA"/>
</dbReference>
<evidence type="ECO:0000256" key="1">
    <source>
        <dbReference type="ARBA" id="ARBA00004477"/>
    </source>
</evidence>
<dbReference type="GO" id="GO:0006888">
    <property type="term" value="P:endoplasmic reticulum to Golgi vesicle-mediated transport"/>
    <property type="evidence" value="ECO:0007669"/>
    <property type="project" value="TreeGrafter"/>
</dbReference>
<evidence type="ECO:0000256" key="5">
    <source>
        <dbReference type="ARBA" id="ARBA00022801"/>
    </source>
</evidence>
<gene>
    <name evidence="12" type="primary">BST1</name>
    <name evidence="12" type="ORF">HK100_002655</name>
</gene>
<keyword evidence="3 10" id="KW-0813">Transport</keyword>
<comment type="similarity">
    <text evidence="2 10">Belongs to the GPI inositol-deacylase family.</text>
</comment>
<keyword evidence="9 10" id="KW-0472">Membrane</keyword>
<evidence type="ECO:0000259" key="11">
    <source>
        <dbReference type="Pfam" id="PF07819"/>
    </source>
</evidence>
<dbReference type="GO" id="GO:0005789">
    <property type="term" value="C:endoplasmic reticulum membrane"/>
    <property type="evidence" value="ECO:0007669"/>
    <property type="project" value="UniProtKB-SubCell"/>
</dbReference>
<keyword evidence="8 10" id="KW-1133">Transmembrane helix</keyword>
<evidence type="ECO:0000256" key="10">
    <source>
        <dbReference type="RuleBase" id="RU365011"/>
    </source>
</evidence>
<evidence type="ECO:0000256" key="9">
    <source>
        <dbReference type="ARBA" id="ARBA00023136"/>
    </source>
</evidence>
<evidence type="ECO:0000313" key="13">
    <source>
        <dbReference type="Proteomes" id="UP001211907"/>
    </source>
</evidence>
<dbReference type="PANTHER" id="PTHR15495:SF7">
    <property type="entry name" value="GPI INOSITOL-DEACYLASE"/>
    <property type="match status" value="1"/>
</dbReference>
<comment type="function">
    <text evidence="10">Involved in inositol deacylation of GPI-anchored proteins which plays important roles in the quality control and ER-associated degradation of GPI-anchored proteins.</text>
</comment>
<dbReference type="Proteomes" id="UP001211907">
    <property type="component" value="Unassembled WGS sequence"/>
</dbReference>
<keyword evidence="13" id="KW-1185">Reference proteome</keyword>
<comment type="caution">
    <text evidence="12">The sequence shown here is derived from an EMBL/GenBank/DDBJ whole genome shotgun (WGS) entry which is preliminary data.</text>
</comment>
<evidence type="ECO:0000256" key="4">
    <source>
        <dbReference type="ARBA" id="ARBA00022692"/>
    </source>
</evidence>
<evidence type="ECO:0000256" key="2">
    <source>
        <dbReference type="ARBA" id="ARBA00006931"/>
    </source>
</evidence>
<protein>
    <recommendedName>
        <fullName evidence="10">GPI inositol-deacylase</fullName>
        <ecNumber evidence="10">3.1.-.-</ecNumber>
    </recommendedName>
</protein>
<keyword evidence="7 10" id="KW-0653">Protein transport</keyword>
<dbReference type="GO" id="GO:0050185">
    <property type="term" value="F:phosphatidylinositol deacylase activity"/>
    <property type="evidence" value="ECO:0007669"/>
    <property type="project" value="TreeGrafter"/>
</dbReference>